<dbReference type="PROSITE" id="PS00092">
    <property type="entry name" value="N6_MTASE"/>
    <property type="match status" value="1"/>
</dbReference>
<dbReference type="SUPFAM" id="SSF53335">
    <property type="entry name" value="S-adenosyl-L-methionine-dependent methyltransferases"/>
    <property type="match status" value="1"/>
</dbReference>
<evidence type="ECO:0000256" key="3">
    <source>
        <dbReference type="ARBA" id="ARBA00022679"/>
    </source>
</evidence>
<dbReference type="GO" id="GO:0032259">
    <property type="term" value="P:methylation"/>
    <property type="evidence" value="ECO:0007669"/>
    <property type="project" value="UniProtKB-KW"/>
</dbReference>
<comment type="catalytic activity">
    <reaction evidence="5">
        <text>a 2'-deoxyadenosine in DNA + S-adenosyl-L-methionine = an N(6)-methyl-2'-deoxyadenosine in DNA + S-adenosyl-L-homocysteine + H(+)</text>
        <dbReference type="Rhea" id="RHEA:15197"/>
        <dbReference type="Rhea" id="RHEA-COMP:12418"/>
        <dbReference type="Rhea" id="RHEA-COMP:12419"/>
        <dbReference type="ChEBI" id="CHEBI:15378"/>
        <dbReference type="ChEBI" id="CHEBI:57856"/>
        <dbReference type="ChEBI" id="CHEBI:59789"/>
        <dbReference type="ChEBI" id="CHEBI:90615"/>
        <dbReference type="ChEBI" id="CHEBI:90616"/>
        <dbReference type="EC" id="2.1.1.72"/>
    </reaction>
</comment>
<accession>A0A381RXU5</accession>
<evidence type="ECO:0000313" key="6">
    <source>
        <dbReference type="EMBL" id="SUZ96675.1"/>
    </source>
</evidence>
<evidence type="ECO:0000256" key="4">
    <source>
        <dbReference type="ARBA" id="ARBA00022691"/>
    </source>
</evidence>
<keyword evidence="2" id="KW-0489">Methyltransferase</keyword>
<organism evidence="6">
    <name type="scientific">marine metagenome</name>
    <dbReference type="NCBI Taxonomy" id="408172"/>
    <lineage>
        <taxon>unclassified sequences</taxon>
        <taxon>metagenomes</taxon>
        <taxon>ecological metagenomes</taxon>
    </lineage>
</organism>
<sequence length="361" mass="39490">VAHRVDPVIKYLGSKRRLVPVLGEMFTASGAETALDLFTGTTRVAQEFKSRGGLVTAVDSARYSETFARCYVEADADLVDAAEVAGALEHLSHLPGEPGYVTEVFCEQSRFFQPFNGARIDAIRNALDADFAGSPLFPILLTSLLEAADRVDSTTGQQMAYLKSWAPRSFNPLDLRPPVLLAGAGTALRGDAVDLVGALGPFDLAYLDPPYNQHRYVTNYHVWETLVAWDAPEHYGVACKRVDVRDGSTRSSFNRKREMPAALAEVVAAVDAEVMVVSYNDEAWIGRDDLVDLCRIRGEVCLLAFDSKRYVGAQIGIHSPSGERVGEVSHLRNQEYLVVAGERSLVRHMAARFAGNRVDVG</sequence>
<evidence type="ECO:0000256" key="2">
    <source>
        <dbReference type="ARBA" id="ARBA00022603"/>
    </source>
</evidence>
<name>A0A381RXU5_9ZZZZ</name>
<gene>
    <name evidence="6" type="ORF">METZ01_LOCUS49529</name>
</gene>
<reference evidence="6" key="1">
    <citation type="submission" date="2018-05" db="EMBL/GenBank/DDBJ databases">
        <authorList>
            <person name="Lanie J.A."/>
            <person name="Ng W.-L."/>
            <person name="Kazmierczak K.M."/>
            <person name="Andrzejewski T.M."/>
            <person name="Davidsen T.M."/>
            <person name="Wayne K.J."/>
            <person name="Tettelin H."/>
            <person name="Glass J.I."/>
            <person name="Rusch D."/>
            <person name="Podicherti R."/>
            <person name="Tsui H.-C.T."/>
            <person name="Winkler M.E."/>
        </authorList>
    </citation>
    <scope>NUCLEOTIDE SEQUENCE</scope>
</reference>
<dbReference type="GO" id="GO:0009007">
    <property type="term" value="F:site-specific DNA-methyltransferase (adenine-specific) activity"/>
    <property type="evidence" value="ECO:0007669"/>
    <property type="project" value="UniProtKB-EC"/>
</dbReference>
<dbReference type="InterPro" id="IPR002052">
    <property type="entry name" value="DNA_methylase_N6_adenine_CS"/>
</dbReference>
<keyword evidence="4" id="KW-0949">S-adenosyl-L-methionine</keyword>
<protein>
    <recommendedName>
        <fullName evidence="1">site-specific DNA-methyltransferase (adenine-specific)</fullName>
        <ecNumber evidence="1">2.1.1.72</ecNumber>
    </recommendedName>
</protein>
<dbReference type="GO" id="GO:0009307">
    <property type="term" value="P:DNA restriction-modification system"/>
    <property type="evidence" value="ECO:0007669"/>
    <property type="project" value="InterPro"/>
</dbReference>
<dbReference type="Pfam" id="PF02086">
    <property type="entry name" value="MethyltransfD12"/>
    <property type="match status" value="1"/>
</dbReference>
<feature type="non-terminal residue" evidence="6">
    <location>
        <position position="1"/>
    </location>
</feature>
<keyword evidence="3" id="KW-0808">Transferase</keyword>
<dbReference type="EMBL" id="UINC01002437">
    <property type="protein sequence ID" value="SUZ96675.1"/>
    <property type="molecule type" value="Genomic_DNA"/>
</dbReference>
<dbReference type="InterPro" id="IPR029063">
    <property type="entry name" value="SAM-dependent_MTases_sf"/>
</dbReference>
<dbReference type="GO" id="GO:0003676">
    <property type="term" value="F:nucleic acid binding"/>
    <property type="evidence" value="ECO:0007669"/>
    <property type="project" value="InterPro"/>
</dbReference>
<dbReference type="AlphaFoldDB" id="A0A381RXU5"/>
<evidence type="ECO:0000256" key="1">
    <source>
        <dbReference type="ARBA" id="ARBA00011900"/>
    </source>
</evidence>
<evidence type="ECO:0000256" key="5">
    <source>
        <dbReference type="ARBA" id="ARBA00047942"/>
    </source>
</evidence>
<dbReference type="InterPro" id="IPR012327">
    <property type="entry name" value="MeTrfase_D12"/>
</dbReference>
<dbReference type="PRINTS" id="PR00505">
    <property type="entry name" value="D12N6MTFRASE"/>
</dbReference>
<proteinExistence type="predicted"/>
<dbReference type="EC" id="2.1.1.72" evidence="1"/>